<dbReference type="RefSeq" id="WP_093182652.1">
    <property type="nucleotide sequence ID" value="NZ_FMYH01000002.1"/>
</dbReference>
<dbReference type="PANTHER" id="PTHR30246">
    <property type="entry name" value="2-KETO-3-DEOXY-6-PHOSPHOGLUCONATE ALDOLASE"/>
    <property type="match status" value="1"/>
</dbReference>
<dbReference type="Proteomes" id="UP000199039">
    <property type="component" value="Unassembled WGS sequence"/>
</dbReference>
<accession>A0A1G6L5A5</accession>
<evidence type="ECO:0000256" key="2">
    <source>
        <dbReference type="ARBA" id="ARBA00006906"/>
    </source>
</evidence>
<dbReference type="SUPFAM" id="SSF51569">
    <property type="entry name" value="Aldolase"/>
    <property type="match status" value="1"/>
</dbReference>
<keyword evidence="4" id="KW-0456">Lyase</keyword>
<dbReference type="CDD" id="cd00452">
    <property type="entry name" value="KDPG_aldolase"/>
    <property type="match status" value="1"/>
</dbReference>
<evidence type="ECO:0000256" key="4">
    <source>
        <dbReference type="ARBA" id="ARBA00023239"/>
    </source>
</evidence>
<dbReference type="Pfam" id="PF01081">
    <property type="entry name" value="Aldolase"/>
    <property type="match status" value="1"/>
</dbReference>
<dbReference type="NCBIfam" id="NF004325">
    <property type="entry name" value="PRK05718.1"/>
    <property type="match status" value="1"/>
</dbReference>
<evidence type="ECO:0000313" key="7">
    <source>
        <dbReference type="Proteomes" id="UP000199039"/>
    </source>
</evidence>
<dbReference type="InterPro" id="IPR031338">
    <property type="entry name" value="KDPG/KHG_AS_2"/>
</dbReference>
<organism evidence="6 7">
    <name type="scientific">Sanguibacter gelidistatuariae</name>
    <dbReference type="NCBI Taxonomy" id="1814289"/>
    <lineage>
        <taxon>Bacteria</taxon>
        <taxon>Bacillati</taxon>
        <taxon>Actinomycetota</taxon>
        <taxon>Actinomycetes</taxon>
        <taxon>Micrococcales</taxon>
        <taxon>Sanguibacteraceae</taxon>
        <taxon>Sanguibacter</taxon>
    </lineage>
</organism>
<comment type="similarity">
    <text evidence="2">Belongs to the KHG/KDPG aldolase family.</text>
</comment>
<evidence type="ECO:0000256" key="3">
    <source>
        <dbReference type="ARBA" id="ARBA00011233"/>
    </source>
</evidence>
<proteinExistence type="inferred from homology"/>
<evidence type="ECO:0000256" key="1">
    <source>
        <dbReference type="ARBA" id="ARBA00004761"/>
    </source>
</evidence>
<gene>
    <name evidence="6" type="ORF">SAMN05216410_1768</name>
</gene>
<dbReference type="OrthoDB" id="9805177at2"/>
<dbReference type="NCBIfam" id="TIGR01182">
    <property type="entry name" value="eda"/>
    <property type="match status" value="1"/>
</dbReference>
<dbReference type="Gene3D" id="3.20.20.70">
    <property type="entry name" value="Aldolase class I"/>
    <property type="match status" value="1"/>
</dbReference>
<dbReference type="AlphaFoldDB" id="A0A1G6L5A5"/>
<comment type="subunit">
    <text evidence="3">Homotrimer.</text>
</comment>
<comment type="pathway">
    <text evidence="1">Carbohydrate acid metabolism.</text>
</comment>
<keyword evidence="5" id="KW-0119">Carbohydrate metabolism</keyword>
<dbReference type="GO" id="GO:0016829">
    <property type="term" value="F:lyase activity"/>
    <property type="evidence" value="ECO:0007669"/>
    <property type="project" value="UniProtKB-KW"/>
</dbReference>
<dbReference type="STRING" id="1814289.SAMN05216410_1768"/>
<sequence length="218" mass="21962">MSTENQIIDALAEARIVPVVVIDNPDHAVPLGKALLDGGLRVIEVTYRTAGAQAALTALKELPELIVGAGTVVRPDQVDSAVAAGAQFLVSPGLSVEVVQRAQAAGIPILPGVATPSDIMTALSLGLSVVKFFPAATLGGPSAIKAFSAPFPGLRFVPTGGISAASVGDYLAVPAVLAAGGSWMVDRALIEAEDWAEITRRTAEAVALAAPAPATIGA</sequence>
<evidence type="ECO:0000313" key="6">
    <source>
        <dbReference type="EMBL" id="SDC38303.1"/>
    </source>
</evidence>
<protein>
    <submittedName>
        <fullName evidence="6">2-dehydro-3-deoxyphosphogluconate aldolase / (4S)-4-hydroxy-2-oxoglutarate aldolase</fullName>
    </submittedName>
</protein>
<dbReference type="PANTHER" id="PTHR30246:SF1">
    <property type="entry name" value="2-DEHYDRO-3-DEOXY-6-PHOSPHOGALACTONATE ALDOLASE-RELATED"/>
    <property type="match status" value="1"/>
</dbReference>
<dbReference type="PROSITE" id="PS00160">
    <property type="entry name" value="ALDOLASE_KDPG_KHG_2"/>
    <property type="match status" value="1"/>
</dbReference>
<dbReference type="EMBL" id="FMYH01000002">
    <property type="protein sequence ID" value="SDC38303.1"/>
    <property type="molecule type" value="Genomic_DNA"/>
</dbReference>
<reference evidence="6 7" key="1">
    <citation type="submission" date="2016-09" db="EMBL/GenBank/DDBJ databases">
        <authorList>
            <person name="Capua I."/>
            <person name="De Benedictis P."/>
            <person name="Joannis T."/>
            <person name="Lombin L.H."/>
            <person name="Cattoli G."/>
        </authorList>
    </citation>
    <scope>NUCLEOTIDE SEQUENCE [LARGE SCALE GENOMIC DNA]</scope>
    <source>
        <strain evidence="6 7">ISLP-3</strain>
    </source>
</reference>
<evidence type="ECO:0000256" key="5">
    <source>
        <dbReference type="ARBA" id="ARBA00023277"/>
    </source>
</evidence>
<name>A0A1G6L5A5_9MICO</name>
<dbReference type="InterPro" id="IPR000887">
    <property type="entry name" value="Aldlse_KDPG_KHG"/>
</dbReference>
<keyword evidence="7" id="KW-1185">Reference proteome</keyword>
<dbReference type="InterPro" id="IPR013785">
    <property type="entry name" value="Aldolase_TIM"/>
</dbReference>